<dbReference type="AlphaFoldDB" id="A0AAQ3MUQ6"/>
<evidence type="ECO:0000313" key="4">
    <source>
        <dbReference type="Proteomes" id="UP001374535"/>
    </source>
</evidence>
<name>A0AAQ3MUQ6_VIGMU</name>
<dbReference type="GO" id="GO:0004843">
    <property type="term" value="F:cysteine-type deubiquitinase activity"/>
    <property type="evidence" value="ECO:0007669"/>
    <property type="project" value="InterPro"/>
</dbReference>
<gene>
    <name evidence="3" type="ORF">V8G54_029355</name>
</gene>
<evidence type="ECO:0000313" key="3">
    <source>
        <dbReference type="EMBL" id="WVY97204.1"/>
    </source>
</evidence>
<feature type="domain" description="DUSP" evidence="2">
    <location>
        <begin position="1"/>
        <end position="104"/>
    </location>
</feature>
<dbReference type="SUPFAM" id="SSF143791">
    <property type="entry name" value="DUSP-like"/>
    <property type="match status" value="1"/>
</dbReference>
<dbReference type="InterPro" id="IPR035927">
    <property type="entry name" value="DUSP-like_sf"/>
</dbReference>
<dbReference type="Pfam" id="PF06337">
    <property type="entry name" value="DUSP"/>
    <property type="match status" value="1"/>
</dbReference>
<accession>A0AAQ3MUQ6</accession>
<dbReference type="PROSITE" id="PS51283">
    <property type="entry name" value="DUSP"/>
    <property type="match status" value="1"/>
</dbReference>
<dbReference type="Proteomes" id="UP001374535">
    <property type="component" value="Chromosome 9"/>
</dbReference>
<sequence length="104" mass="11812">MAGWTSSNATLYLVIEFLIWFSRWQSYAGPCVGMLSIDKQSSDGQHANMTHTKIANRPGPIDNSDIISKGNNFDSNSLDICRMLEEGTDYVLVPEKVWERLLEW</sequence>
<keyword evidence="4" id="KW-1185">Reference proteome</keyword>
<organism evidence="3 4">
    <name type="scientific">Vigna mungo</name>
    <name type="common">Black gram</name>
    <name type="synonym">Phaseolus mungo</name>
    <dbReference type="NCBI Taxonomy" id="3915"/>
    <lineage>
        <taxon>Eukaryota</taxon>
        <taxon>Viridiplantae</taxon>
        <taxon>Streptophyta</taxon>
        <taxon>Embryophyta</taxon>
        <taxon>Tracheophyta</taxon>
        <taxon>Spermatophyta</taxon>
        <taxon>Magnoliopsida</taxon>
        <taxon>eudicotyledons</taxon>
        <taxon>Gunneridae</taxon>
        <taxon>Pentapetalae</taxon>
        <taxon>rosids</taxon>
        <taxon>fabids</taxon>
        <taxon>Fabales</taxon>
        <taxon>Fabaceae</taxon>
        <taxon>Papilionoideae</taxon>
        <taxon>50 kb inversion clade</taxon>
        <taxon>NPAAA clade</taxon>
        <taxon>indigoferoid/millettioid clade</taxon>
        <taxon>Phaseoleae</taxon>
        <taxon>Vigna</taxon>
    </lineage>
</organism>
<dbReference type="InterPro" id="IPR006615">
    <property type="entry name" value="Pept_C19_DUSP"/>
</dbReference>
<reference evidence="3 4" key="1">
    <citation type="journal article" date="2023" name="Life. Sci Alliance">
        <title>Evolutionary insights into 3D genome organization and epigenetic landscape of Vigna mungo.</title>
        <authorList>
            <person name="Junaid A."/>
            <person name="Singh B."/>
            <person name="Bhatia S."/>
        </authorList>
    </citation>
    <scope>NUCLEOTIDE SEQUENCE [LARGE SCALE GENOMIC DNA]</scope>
    <source>
        <strain evidence="3">Urdbean</strain>
    </source>
</reference>
<keyword evidence="1" id="KW-0732">Signal</keyword>
<evidence type="ECO:0000259" key="2">
    <source>
        <dbReference type="PROSITE" id="PS51283"/>
    </source>
</evidence>
<feature type="chain" id="PRO_5042848832" description="DUSP domain-containing protein" evidence="1">
    <location>
        <begin position="29"/>
        <end position="104"/>
    </location>
</feature>
<feature type="signal peptide" evidence="1">
    <location>
        <begin position="1"/>
        <end position="28"/>
    </location>
</feature>
<protein>
    <recommendedName>
        <fullName evidence="2">DUSP domain-containing protein</fullName>
    </recommendedName>
</protein>
<dbReference type="Gene3D" id="3.30.2230.10">
    <property type="entry name" value="DUSP-like"/>
    <property type="match status" value="1"/>
</dbReference>
<dbReference type="EMBL" id="CP144692">
    <property type="protein sequence ID" value="WVY97204.1"/>
    <property type="molecule type" value="Genomic_DNA"/>
</dbReference>
<proteinExistence type="predicted"/>
<evidence type="ECO:0000256" key="1">
    <source>
        <dbReference type="SAM" id="SignalP"/>
    </source>
</evidence>